<reference evidence="9 10" key="1">
    <citation type="journal article" date="2011" name="Proc. Natl. Acad. Sci. U.S.A.">
        <title>Evolutionary erosion of yeast sex chromosomes by mating-type switching accidents.</title>
        <authorList>
            <person name="Gordon J.L."/>
            <person name="Armisen D."/>
            <person name="Proux-Wera E."/>
            <person name="Oheigeartaigh S.S."/>
            <person name="Byrne K.P."/>
            <person name="Wolfe K.H."/>
        </authorList>
    </citation>
    <scope>NUCLEOTIDE SEQUENCE [LARGE SCALE GENOMIC DNA]</scope>
    <source>
        <strain evidence="10">ATCC 34711 / CBS 6284 / DSM 70876 / NBRC 10599 / NRRL Y-10934 / UCD 77-7</strain>
    </source>
</reference>
<dbReference type="Gene3D" id="1.20.58.670">
    <property type="entry name" value="Dsl1p vesicle tethering complex, Tip20p subunit, domain D"/>
    <property type="match status" value="1"/>
</dbReference>
<comment type="similarity">
    <text evidence="1 5">Belongs to the SEC15 family.</text>
</comment>
<dbReference type="GO" id="GO:0031267">
    <property type="term" value="F:small GTPase binding"/>
    <property type="evidence" value="ECO:0007669"/>
    <property type="project" value="EnsemblFungi"/>
</dbReference>
<evidence type="ECO:0000256" key="1">
    <source>
        <dbReference type="ARBA" id="ARBA00007944"/>
    </source>
</evidence>
<accession>I2H3Y9</accession>
<proteinExistence type="inferred from homology"/>
<dbReference type="GO" id="GO:0016020">
    <property type="term" value="C:membrane"/>
    <property type="evidence" value="ECO:0007669"/>
    <property type="project" value="TreeGrafter"/>
</dbReference>
<feature type="compositionally biased region" description="Polar residues" evidence="6">
    <location>
        <begin position="840"/>
        <end position="864"/>
    </location>
</feature>
<feature type="domain" description="Exocyst complex subunit EXOC6/Sec15 C-terminal" evidence="7">
    <location>
        <begin position="465"/>
        <end position="831"/>
    </location>
</feature>
<dbReference type="FunCoup" id="I2H3Y9">
    <property type="interactions" value="574"/>
</dbReference>
<evidence type="ECO:0000259" key="7">
    <source>
        <dbReference type="Pfam" id="PF04091"/>
    </source>
</evidence>
<dbReference type="OMA" id="NAVMGIN"/>
<evidence type="ECO:0000259" key="8">
    <source>
        <dbReference type="Pfam" id="PF20651"/>
    </source>
</evidence>
<keyword evidence="10" id="KW-1185">Reference proteome</keyword>
<keyword evidence="2 5" id="KW-0813">Transport</keyword>
<dbReference type="AlphaFoldDB" id="I2H3Y9"/>
<dbReference type="InParanoid" id="I2H3Y9"/>
<feature type="region of interest" description="Disordered" evidence="6">
    <location>
        <begin position="836"/>
        <end position="864"/>
    </location>
</feature>
<gene>
    <name evidence="9" type="primary">TBLA0E00290</name>
    <name evidence="9" type="ORF">TBLA_0E00290</name>
</gene>
<dbReference type="GO" id="GO:0006886">
    <property type="term" value="P:intracellular protein transport"/>
    <property type="evidence" value="ECO:0007669"/>
    <property type="project" value="InterPro"/>
</dbReference>
<keyword evidence="4" id="KW-0175">Coiled coil</keyword>
<evidence type="ECO:0000313" key="10">
    <source>
        <dbReference type="Proteomes" id="UP000002866"/>
    </source>
</evidence>
<dbReference type="PANTHER" id="PTHR12702">
    <property type="entry name" value="SEC15"/>
    <property type="match status" value="1"/>
</dbReference>
<evidence type="ECO:0000313" key="9">
    <source>
        <dbReference type="EMBL" id="CCH61091.1"/>
    </source>
</evidence>
<dbReference type="KEGG" id="tbl:TBLA_0E00290"/>
<dbReference type="InterPro" id="IPR042044">
    <property type="entry name" value="EXOC6PINT-1/Sec15/Tip20_C_dom2"/>
</dbReference>
<dbReference type="GO" id="GO:0005935">
    <property type="term" value="C:cellular bud neck"/>
    <property type="evidence" value="ECO:0007669"/>
    <property type="project" value="EnsemblFungi"/>
</dbReference>
<dbReference type="Pfam" id="PF20651">
    <property type="entry name" value="EXOC6_Sec15_N"/>
    <property type="match status" value="1"/>
</dbReference>
<evidence type="ECO:0000256" key="2">
    <source>
        <dbReference type="ARBA" id="ARBA00022448"/>
    </source>
</evidence>
<dbReference type="RefSeq" id="XP_004180610.1">
    <property type="nucleotide sequence ID" value="XM_004180562.1"/>
</dbReference>
<dbReference type="Proteomes" id="UP000002866">
    <property type="component" value="Chromosome 5"/>
</dbReference>
<feature type="domain" description="Exocyst complex component EXOC6/Sec15 N-terminal" evidence="8">
    <location>
        <begin position="85"/>
        <end position="260"/>
    </location>
</feature>
<organism evidence="9 10">
    <name type="scientific">Henningerozyma blattae (strain ATCC 34711 / CBS 6284 / DSM 70876 / NBRC 10599 / NRRL Y-10934 / UCD 77-7)</name>
    <name type="common">Yeast</name>
    <name type="synonym">Tetrapisispora blattae</name>
    <dbReference type="NCBI Taxonomy" id="1071380"/>
    <lineage>
        <taxon>Eukaryota</taxon>
        <taxon>Fungi</taxon>
        <taxon>Dikarya</taxon>
        <taxon>Ascomycota</taxon>
        <taxon>Saccharomycotina</taxon>
        <taxon>Saccharomycetes</taxon>
        <taxon>Saccharomycetales</taxon>
        <taxon>Saccharomycetaceae</taxon>
        <taxon>Henningerozyma</taxon>
    </lineage>
</organism>
<keyword evidence="3 5" id="KW-0268">Exocytosis</keyword>
<name>I2H3Y9_HENB6</name>
<dbReference type="PANTHER" id="PTHR12702:SF0">
    <property type="entry name" value="EXOCYST COMPLEX COMPONENT 6"/>
    <property type="match status" value="1"/>
</dbReference>
<dbReference type="InterPro" id="IPR048359">
    <property type="entry name" value="EXOC6_Sec15_N"/>
</dbReference>
<dbReference type="HOGENOM" id="CLU_009437_1_0_1"/>
<dbReference type="OrthoDB" id="10267033at2759"/>
<dbReference type="InterPro" id="IPR046361">
    <property type="entry name" value="EXOC6/Sec15_C"/>
</dbReference>
<dbReference type="GO" id="GO:0000131">
    <property type="term" value="C:incipient cellular bud site"/>
    <property type="evidence" value="ECO:0007669"/>
    <property type="project" value="EnsemblFungi"/>
</dbReference>
<dbReference type="GO" id="GO:0006893">
    <property type="term" value="P:Golgi to plasma membrane transport"/>
    <property type="evidence" value="ECO:0007669"/>
    <property type="project" value="EnsemblFungi"/>
</dbReference>
<dbReference type="GO" id="GO:0005934">
    <property type="term" value="C:cellular bud tip"/>
    <property type="evidence" value="ECO:0007669"/>
    <property type="project" value="EnsemblFungi"/>
</dbReference>
<dbReference type="InterPro" id="IPR042045">
    <property type="entry name" value="EXOC6/Sec15_C_dom1"/>
</dbReference>
<dbReference type="GeneID" id="14496215"/>
<dbReference type="EMBL" id="HE806320">
    <property type="protein sequence ID" value="CCH61091.1"/>
    <property type="molecule type" value="Genomic_DNA"/>
</dbReference>
<evidence type="ECO:0000256" key="4">
    <source>
        <dbReference type="ARBA" id="ARBA00023054"/>
    </source>
</evidence>
<dbReference type="eggNOG" id="KOG2176">
    <property type="taxonomic scope" value="Eukaryota"/>
</dbReference>
<evidence type="ECO:0000256" key="5">
    <source>
        <dbReference type="PIRNR" id="PIRNR025007"/>
    </source>
</evidence>
<evidence type="ECO:0000256" key="6">
    <source>
        <dbReference type="SAM" id="MobiDB-lite"/>
    </source>
</evidence>
<dbReference type="STRING" id="1071380.I2H3Y9"/>
<dbReference type="GO" id="GO:0000145">
    <property type="term" value="C:exocyst"/>
    <property type="evidence" value="ECO:0007669"/>
    <property type="project" value="UniProtKB-UniRule"/>
</dbReference>
<comment type="function">
    <text evidence="5">Component of the exocyst complex involved in the docking of exocytic vesicles with fusion sites on the plasma membrane.</text>
</comment>
<evidence type="ECO:0000256" key="3">
    <source>
        <dbReference type="ARBA" id="ARBA00022483"/>
    </source>
</evidence>
<dbReference type="PIRSF" id="PIRSF025007">
    <property type="entry name" value="Sec15"/>
    <property type="match status" value="1"/>
</dbReference>
<protein>
    <recommendedName>
        <fullName evidence="5">Exocyst complex component SEC15</fullName>
    </recommendedName>
</protein>
<sequence length="879" mass="102591">MDQETQYKLSQNLQKVLLLSAPTTVNALVENEKKIKNKDSHNISEKAEYLGDEIFDLDSQLFDKWVPFLRTAIENEQLPTLIDDLYTSIDENFQGLETQIIQESHINDKLKSSIREISNVQDMITNTLTSEITGIQSQLSKSTTETIIKKQIFVNNKKSSLKISEASILINKILKILELSNKCQELIEDGKFFKALQNLDNLEKIYLQEFRSYDFDILKQIYDTIPFLKLTIRNECINIIRNSFNSNLGKNLPEVGKTIFNIYDKELFNEWKSTKESMKLHNFMFNSPVEISLRNQDTLSKLQLDKFFNLDEFHDSILIFESLNGMDTLLNEFSNEYKFRKDKIIHPLIWKKSQSSSQNINPGDILNDSFTQKLNMEFLKDYLWKILGFLLYDINLNQSTNFSLVNNNYSTTNDFWLGIVSRLQPYLKHLCYNIIKKESEIEEFKDFFSMYIAILENFKLSTDLLYSLLLKIFENYCVLTIKSFGKEFINLLKDDDFMPLTINDKKLYQKIKRICWMKEEDEQLNGNQEDGQLMINFPFSPLYPMTCTLLRKTYTKLISFVDNAYRHELHKVNNILVKTIDSILNDTVNKQIRSKLDTTSREELAQILINLDYFIIASTEFSNIMTKDNIMQNPDIEIRLSAIKNFTTSREYAEDNLIKLIDTKISDILETVSLDWETSEIRNSPDFSIVDVAQFLEMMFASTLVNLPYSVQTLLIFREFDSLSSQFLHMLLYETPDQISEESVLNFEVDIQFLKSIIPRVFPGANTVNNTEEDQSRMINNIKSLESTFIELDQCISLLKSSNPLDYRDPQMRMRKYPRVKQEYASSLINKVRRSEILHSGSNTPSESINSASRTPDENQSIFDMSSNNKAIANFFNRK</sequence>
<dbReference type="Pfam" id="PF04091">
    <property type="entry name" value="Sec15_C"/>
    <property type="match status" value="1"/>
</dbReference>
<dbReference type="Gene3D" id="1.10.357.30">
    <property type="entry name" value="Exocyst complex subunit Sec15 C-terminal domain, N-terminal subdomain"/>
    <property type="match status" value="1"/>
</dbReference>
<dbReference type="InterPro" id="IPR007225">
    <property type="entry name" value="EXOC6/Sec15"/>
</dbReference>
<dbReference type="GO" id="GO:0090522">
    <property type="term" value="P:vesicle tethering involved in exocytosis"/>
    <property type="evidence" value="ECO:0007669"/>
    <property type="project" value="UniProtKB-UniRule"/>
</dbReference>